<sequence length="160" mass="17888">MTGQPPLSAQNFGRRVASPPASPATLRGRRRVRRRRWRLRARLPPASPVRRDLEERERRLPLSFDRLRTGGAGTTPATALYPAWPPAVCDHRAAVLAARLPAGRACASCAQRSERREERSLFSPDPLRTGNAARQPGRGGRTDIVGEVLSRERRLPRHRP</sequence>
<evidence type="ECO:0000313" key="2">
    <source>
        <dbReference type="EMBL" id="PKA52719.1"/>
    </source>
</evidence>
<feature type="region of interest" description="Disordered" evidence="1">
    <location>
        <begin position="113"/>
        <end position="160"/>
    </location>
</feature>
<dbReference type="EMBL" id="KZ452001">
    <property type="protein sequence ID" value="PKA52719.1"/>
    <property type="molecule type" value="Genomic_DNA"/>
</dbReference>
<keyword evidence="3" id="KW-1185">Reference proteome</keyword>
<organism evidence="2 3">
    <name type="scientific">Apostasia shenzhenica</name>
    <dbReference type="NCBI Taxonomy" id="1088818"/>
    <lineage>
        <taxon>Eukaryota</taxon>
        <taxon>Viridiplantae</taxon>
        <taxon>Streptophyta</taxon>
        <taxon>Embryophyta</taxon>
        <taxon>Tracheophyta</taxon>
        <taxon>Spermatophyta</taxon>
        <taxon>Magnoliopsida</taxon>
        <taxon>Liliopsida</taxon>
        <taxon>Asparagales</taxon>
        <taxon>Orchidaceae</taxon>
        <taxon>Apostasioideae</taxon>
        <taxon>Apostasia</taxon>
    </lineage>
</organism>
<gene>
    <name evidence="2" type="ORF">AXF42_Ash001700</name>
</gene>
<protein>
    <submittedName>
        <fullName evidence="2">Uncharacterized protein</fullName>
    </submittedName>
</protein>
<proteinExistence type="predicted"/>
<dbReference type="AlphaFoldDB" id="A0A2I0AAZ3"/>
<reference evidence="2 3" key="1">
    <citation type="journal article" date="2017" name="Nature">
        <title>The Apostasia genome and the evolution of orchids.</title>
        <authorList>
            <person name="Zhang G.Q."/>
            <person name="Liu K.W."/>
            <person name="Li Z."/>
            <person name="Lohaus R."/>
            <person name="Hsiao Y.Y."/>
            <person name="Niu S.C."/>
            <person name="Wang J.Y."/>
            <person name="Lin Y.C."/>
            <person name="Xu Q."/>
            <person name="Chen L.J."/>
            <person name="Yoshida K."/>
            <person name="Fujiwara S."/>
            <person name="Wang Z.W."/>
            <person name="Zhang Y.Q."/>
            <person name="Mitsuda N."/>
            <person name="Wang M."/>
            <person name="Liu G.H."/>
            <person name="Pecoraro L."/>
            <person name="Huang H.X."/>
            <person name="Xiao X.J."/>
            <person name="Lin M."/>
            <person name="Wu X.Y."/>
            <person name="Wu W.L."/>
            <person name="Chen Y.Y."/>
            <person name="Chang S.B."/>
            <person name="Sakamoto S."/>
            <person name="Ohme-Takagi M."/>
            <person name="Yagi M."/>
            <person name="Zeng S.J."/>
            <person name="Shen C.Y."/>
            <person name="Yeh C.M."/>
            <person name="Luo Y.B."/>
            <person name="Tsai W.C."/>
            <person name="Van de Peer Y."/>
            <person name="Liu Z.J."/>
        </authorList>
    </citation>
    <scope>NUCLEOTIDE SEQUENCE [LARGE SCALE GENOMIC DNA]</scope>
    <source>
        <strain evidence="3">cv. Shenzhen</strain>
        <tissue evidence="2">Stem</tissue>
    </source>
</reference>
<accession>A0A2I0AAZ3</accession>
<evidence type="ECO:0000313" key="3">
    <source>
        <dbReference type="Proteomes" id="UP000236161"/>
    </source>
</evidence>
<feature type="region of interest" description="Disordered" evidence="1">
    <location>
        <begin position="1"/>
        <end position="33"/>
    </location>
</feature>
<evidence type="ECO:0000256" key="1">
    <source>
        <dbReference type="SAM" id="MobiDB-lite"/>
    </source>
</evidence>
<dbReference type="Proteomes" id="UP000236161">
    <property type="component" value="Unassembled WGS sequence"/>
</dbReference>
<feature type="compositionally biased region" description="Polar residues" evidence="1">
    <location>
        <begin position="1"/>
        <end position="11"/>
    </location>
</feature>
<name>A0A2I0AAZ3_9ASPA</name>